<name>A0A154PHT3_DUFNO</name>
<feature type="transmembrane region" description="Helical" evidence="9">
    <location>
        <begin position="453"/>
        <end position="474"/>
    </location>
</feature>
<dbReference type="STRING" id="178035.A0A154PHT3"/>
<feature type="transmembrane region" description="Helical" evidence="9">
    <location>
        <begin position="420"/>
        <end position="441"/>
    </location>
</feature>
<evidence type="ECO:0000313" key="11">
    <source>
        <dbReference type="Proteomes" id="UP000076502"/>
    </source>
</evidence>
<dbReference type="InterPro" id="IPR009318">
    <property type="entry name" value="Gustatory_rcpt"/>
</dbReference>
<dbReference type="AlphaFoldDB" id="A0A154PHT3"/>
<evidence type="ECO:0000256" key="9">
    <source>
        <dbReference type="SAM" id="Phobius"/>
    </source>
</evidence>
<evidence type="ECO:0000256" key="3">
    <source>
        <dbReference type="ARBA" id="ARBA00022475"/>
    </source>
</evidence>
<evidence type="ECO:0000313" key="10">
    <source>
        <dbReference type="EMBL" id="KZC11436.1"/>
    </source>
</evidence>
<dbReference type="PANTHER" id="PTHR21421:SF29">
    <property type="entry name" value="GUSTATORY RECEPTOR 5A FOR TREHALOSE-RELATED"/>
    <property type="match status" value="1"/>
</dbReference>
<feature type="compositionally biased region" description="Basic residues" evidence="8">
    <location>
        <begin position="70"/>
        <end position="85"/>
    </location>
</feature>
<proteinExistence type="inferred from homology"/>
<feature type="transmembrane region" description="Helical" evidence="9">
    <location>
        <begin position="352"/>
        <end position="376"/>
    </location>
</feature>
<keyword evidence="11" id="KW-1185">Reference proteome</keyword>
<feature type="transmembrane region" description="Helical" evidence="9">
    <location>
        <begin position="236"/>
        <end position="261"/>
    </location>
</feature>
<feature type="transmembrane region" description="Helical" evidence="9">
    <location>
        <begin position="202"/>
        <end position="224"/>
    </location>
</feature>
<evidence type="ECO:0000256" key="2">
    <source>
        <dbReference type="ARBA" id="ARBA00005327"/>
    </source>
</evidence>
<dbReference type="Proteomes" id="UP000076502">
    <property type="component" value="Unassembled WGS sequence"/>
</dbReference>
<evidence type="ECO:0000256" key="8">
    <source>
        <dbReference type="SAM" id="MobiDB-lite"/>
    </source>
</evidence>
<keyword evidence="6 9" id="KW-0472">Membrane</keyword>
<dbReference type="PANTHER" id="PTHR21421">
    <property type="entry name" value="GUSTATORY RECEPTOR"/>
    <property type="match status" value="1"/>
</dbReference>
<evidence type="ECO:0000256" key="5">
    <source>
        <dbReference type="ARBA" id="ARBA00022989"/>
    </source>
</evidence>
<feature type="region of interest" description="Disordered" evidence="8">
    <location>
        <begin position="11"/>
        <end position="105"/>
    </location>
</feature>
<sequence length="552" mass="61622">MLRVPFVLGAGFNAGDSQGHHEEVTQEDLARSGPPGSRRATANDSPKPELRVKEGASAPTETLRQPLRPWARRMKARFACNRRPRGGSLPERGPSSPPDSEGAIAGGANLWATHPLYEGAALELSPKGGAQFHKFNNLKSNLEATERPAMPSGSTFHPQADSLHASMRPIIMLAQCFSIFPVCGVNTPDASYLRFTWRSPKIIYSAISFVGLSMMTIFNILRIISTGVNSTKMTTFVFNGTNIIASILFLRLAMQWPALMLTWEKLEKEFSLKHRKVSKTSLSSKFKIVTIIVMIFALVEHGSSVLHGSIRAQECAYVQDNIDTVGVYFQSQFPQVFSITSYSLWKGILVDIINILSTFSWNFVDLFLILISIALVEQFRQLNSRLYSIRGKAMPEWWWAEARNDYNHLASLTRQLDSHISIMVLLSFATDLYFICIQLLFSFNPMRGIIEKLYFGFSFGFLLARTTLVSLCAASIHDESLLPAPILYSVSGSSFSTEVSFPFMFILRFPIEHCSSSCMSYVINTLTATHFTQKFKPSTGIISVLCRPTNTD</sequence>
<dbReference type="EMBL" id="KQ434916">
    <property type="protein sequence ID" value="KZC11436.1"/>
    <property type="molecule type" value="Genomic_DNA"/>
</dbReference>
<gene>
    <name evidence="10" type="ORF">WN55_03025</name>
</gene>
<feature type="compositionally biased region" description="Basic and acidic residues" evidence="8">
    <location>
        <begin position="18"/>
        <end position="30"/>
    </location>
</feature>
<dbReference type="GO" id="GO:0005886">
    <property type="term" value="C:plasma membrane"/>
    <property type="evidence" value="ECO:0007669"/>
    <property type="project" value="UniProtKB-SubCell"/>
</dbReference>
<evidence type="ECO:0000256" key="7">
    <source>
        <dbReference type="ARBA" id="ARBA00023170"/>
    </source>
</evidence>
<protein>
    <submittedName>
        <fullName evidence="10">Putative gustatory receptor 64f</fullName>
    </submittedName>
</protein>
<organism evidence="10 11">
    <name type="scientific">Dufourea novaeangliae</name>
    <name type="common">Sweat bee</name>
    <dbReference type="NCBI Taxonomy" id="178035"/>
    <lineage>
        <taxon>Eukaryota</taxon>
        <taxon>Metazoa</taxon>
        <taxon>Ecdysozoa</taxon>
        <taxon>Arthropoda</taxon>
        <taxon>Hexapoda</taxon>
        <taxon>Insecta</taxon>
        <taxon>Pterygota</taxon>
        <taxon>Neoptera</taxon>
        <taxon>Endopterygota</taxon>
        <taxon>Hymenoptera</taxon>
        <taxon>Apocrita</taxon>
        <taxon>Aculeata</taxon>
        <taxon>Apoidea</taxon>
        <taxon>Anthophila</taxon>
        <taxon>Halictidae</taxon>
        <taxon>Rophitinae</taxon>
        <taxon>Dufourea</taxon>
    </lineage>
</organism>
<accession>A0A154PHT3</accession>
<keyword evidence="4 9" id="KW-0812">Transmembrane</keyword>
<keyword evidence="5 9" id="KW-1133">Transmembrane helix</keyword>
<evidence type="ECO:0000256" key="4">
    <source>
        <dbReference type="ARBA" id="ARBA00022692"/>
    </source>
</evidence>
<evidence type="ECO:0000256" key="6">
    <source>
        <dbReference type="ARBA" id="ARBA00023136"/>
    </source>
</evidence>
<dbReference type="OrthoDB" id="5800391at2759"/>
<keyword evidence="7 10" id="KW-0675">Receptor</keyword>
<dbReference type="GO" id="GO:0033041">
    <property type="term" value="F:sweet taste receptor activity"/>
    <property type="evidence" value="ECO:0007669"/>
    <property type="project" value="TreeGrafter"/>
</dbReference>
<dbReference type="Pfam" id="PF06151">
    <property type="entry name" value="Trehalose_recp"/>
    <property type="match status" value="1"/>
</dbReference>
<comment type="similarity">
    <text evidence="2">Belongs to the insect chemoreceptor superfamily. Gustatory receptor (GR) family. Gr5a subfamily.</text>
</comment>
<evidence type="ECO:0000256" key="1">
    <source>
        <dbReference type="ARBA" id="ARBA00004651"/>
    </source>
</evidence>
<reference evidence="10 11" key="1">
    <citation type="submission" date="2015-07" db="EMBL/GenBank/DDBJ databases">
        <title>The genome of Dufourea novaeangliae.</title>
        <authorList>
            <person name="Pan H."/>
            <person name="Kapheim K."/>
        </authorList>
    </citation>
    <scope>NUCLEOTIDE SEQUENCE [LARGE SCALE GENOMIC DNA]</scope>
    <source>
        <strain evidence="10">0120121106</strain>
        <tissue evidence="10">Whole body</tissue>
    </source>
</reference>
<feature type="transmembrane region" description="Helical" evidence="9">
    <location>
        <begin position="282"/>
        <end position="299"/>
    </location>
</feature>
<comment type="subcellular location">
    <subcellularLocation>
        <location evidence="1">Cell membrane</location>
        <topology evidence="1">Multi-pass membrane protein</topology>
    </subcellularLocation>
</comment>
<keyword evidence="3" id="KW-1003">Cell membrane</keyword>